<name>A0A443Q182_9MAGN</name>
<dbReference type="EMBL" id="QPKB01000012">
    <property type="protein sequence ID" value="RWR96769.1"/>
    <property type="molecule type" value="Genomic_DNA"/>
</dbReference>
<reference evidence="4 5" key="1">
    <citation type="journal article" date="2019" name="Nat. Plants">
        <title>Stout camphor tree genome fills gaps in understanding of flowering plant genome evolution.</title>
        <authorList>
            <person name="Chaw S.M."/>
            <person name="Liu Y.C."/>
            <person name="Wu Y.W."/>
            <person name="Wang H.Y."/>
            <person name="Lin C.I."/>
            <person name="Wu C.S."/>
            <person name="Ke H.M."/>
            <person name="Chang L.Y."/>
            <person name="Hsu C.Y."/>
            <person name="Yang H.T."/>
            <person name="Sudianto E."/>
            <person name="Hsu M.H."/>
            <person name="Wu K.P."/>
            <person name="Wang L.N."/>
            <person name="Leebens-Mack J.H."/>
            <person name="Tsai I.J."/>
        </authorList>
    </citation>
    <scope>NUCLEOTIDE SEQUENCE [LARGE SCALE GENOMIC DNA]</scope>
    <source>
        <strain evidence="5">cv. Chaw 1501</strain>
        <tissue evidence="4">Young leaves</tissue>
    </source>
</reference>
<evidence type="ECO:0000313" key="4">
    <source>
        <dbReference type="EMBL" id="RWR96769.1"/>
    </source>
</evidence>
<feature type="transmembrane region" description="Helical" evidence="2">
    <location>
        <begin position="477"/>
        <end position="499"/>
    </location>
</feature>
<evidence type="ECO:0000256" key="3">
    <source>
        <dbReference type="SAM" id="SignalP"/>
    </source>
</evidence>
<feature type="transmembrane region" description="Helical" evidence="2">
    <location>
        <begin position="252"/>
        <end position="276"/>
    </location>
</feature>
<feature type="signal peptide" evidence="3">
    <location>
        <begin position="1"/>
        <end position="31"/>
    </location>
</feature>
<dbReference type="PANTHER" id="PTHR31414">
    <property type="entry name" value="TRANSMEMBRANE PROTEIN DDB_G0292058"/>
    <property type="match status" value="1"/>
</dbReference>
<gene>
    <name evidence="4" type="ORF">CKAN_02617100</name>
</gene>
<dbReference type="AlphaFoldDB" id="A0A443Q182"/>
<comment type="caution">
    <text evidence="4">The sequence shown here is derived from an EMBL/GenBank/DDBJ whole genome shotgun (WGS) entry which is preliminary data.</text>
</comment>
<feature type="transmembrane region" description="Helical" evidence="2">
    <location>
        <begin position="147"/>
        <end position="170"/>
    </location>
</feature>
<keyword evidence="3" id="KW-0732">Signal</keyword>
<feature type="compositionally biased region" description="Polar residues" evidence="1">
    <location>
        <begin position="519"/>
        <end position="531"/>
    </location>
</feature>
<evidence type="ECO:0000313" key="5">
    <source>
        <dbReference type="Proteomes" id="UP000283530"/>
    </source>
</evidence>
<organism evidence="4 5">
    <name type="scientific">Cinnamomum micranthum f. kanehirae</name>
    <dbReference type="NCBI Taxonomy" id="337451"/>
    <lineage>
        <taxon>Eukaryota</taxon>
        <taxon>Viridiplantae</taxon>
        <taxon>Streptophyta</taxon>
        <taxon>Embryophyta</taxon>
        <taxon>Tracheophyta</taxon>
        <taxon>Spermatophyta</taxon>
        <taxon>Magnoliopsida</taxon>
        <taxon>Magnoliidae</taxon>
        <taxon>Laurales</taxon>
        <taxon>Lauraceae</taxon>
        <taxon>Cinnamomum</taxon>
    </lineage>
</organism>
<accession>A0A443Q182</accession>
<evidence type="ECO:0008006" key="6">
    <source>
        <dbReference type="Google" id="ProtNLM"/>
    </source>
</evidence>
<evidence type="ECO:0000256" key="1">
    <source>
        <dbReference type="SAM" id="MobiDB-lite"/>
    </source>
</evidence>
<dbReference type="Proteomes" id="UP000283530">
    <property type="component" value="Unassembled WGS sequence"/>
</dbReference>
<feature type="transmembrane region" description="Helical" evidence="2">
    <location>
        <begin position="105"/>
        <end position="126"/>
    </location>
</feature>
<feature type="region of interest" description="Disordered" evidence="1">
    <location>
        <begin position="508"/>
        <end position="531"/>
    </location>
</feature>
<evidence type="ECO:0000256" key="2">
    <source>
        <dbReference type="SAM" id="Phobius"/>
    </source>
</evidence>
<keyword evidence="2" id="KW-1133">Transmembrane helix</keyword>
<dbReference type="GO" id="GO:0016020">
    <property type="term" value="C:membrane"/>
    <property type="evidence" value="ECO:0007669"/>
    <property type="project" value="TreeGrafter"/>
</dbReference>
<dbReference type="PANTHER" id="PTHR31414:SF18">
    <property type="entry name" value="TRANSMEMBRANE PROTEIN-RELATED"/>
    <property type="match status" value="1"/>
</dbReference>
<feature type="transmembrane region" description="Helical" evidence="2">
    <location>
        <begin position="283"/>
        <end position="307"/>
    </location>
</feature>
<keyword evidence="5" id="KW-1185">Reference proteome</keyword>
<dbReference type="STRING" id="337451.A0A443Q182"/>
<dbReference type="OrthoDB" id="1922814at2759"/>
<feature type="chain" id="PRO_5019372438" description="Transmembrane protein" evidence="3">
    <location>
        <begin position="32"/>
        <end position="554"/>
    </location>
</feature>
<proteinExistence type="predicted"/>
<sequence length="554" mass="61615">MGPATKSTRSLEILGFVVVLLAAVLFRSSTAYDPHGALDKEAHIMVSSHFELGRNLLEGDDTSEPEKNLAATVRVDPLDKLQKYRGGYNISNKHYWSSTAFTGKYGYSIAALWLLGGLIYCGFLLITLCWTNKKWIKPKRLTCSRQCYFCPIILGVLFTFLAIIASGIALGGNSRFHSRAKTVMNIILNTADEASGAIYNVTRAIETMQANVGIQESISRLNSTTSRLNQGAADIQRQALKNRHWINKGLKILYASTNVVVSLNLIAMLAMLVSGVLRLRRALYLFIIVCWFFTIFCWLYVGVYFFIEKFAGDSCTALVQYQQDPRSSSLSSILPCDGLLSAKSVLQDAKEGIYDLIDQVNANISATPILNQVRVCNPFSGPPDYHYQPEACSNNTMGIGEIPKLLERFTCSGADGRTCREGEFISASSFRTILVYSSSIQDLMNAFPGMENLVDCQMVKDAINEILFKQCKPVKKYIYMVWAATTALSTIMVILVLTWTTKSYHDRNNHSSDGAVKPQSATPTERLASDTSIRNSKLTEAQLVVKSRFDWMYS</sequence>
<keyword evidence="2" id="KW-0472">Membrane</keyword>
<protein>
    <recommendedName>
        <fullName evidence="6">Transmembrane protein</fullName>
    </recommendedName>
</protein>
<dbReference type="InterPro" id="IPR040283">
    <property type="entry name" value="DDB_G0292058-like"/>
</dbReference>
<keyword evidence="2" id="KW-0812">Transmembrane</keyword>